<protein>
    <recommendedName>
        <fullName evidence="3">Antifreeze protein</fullName>
    </recommendedName>
</protein>
<name>A0ABV6JQ14_9PROT</name>
<keyword evidence="2" id="KW-1185">Reference proteome</keyword>
<dbReference type="EMBL" id="JBHLUN010000002">
    <property type="protein sequence ID" value="MFC0407402.1"/>
    <property type="molecule type" value="Genomic_DNA"/>
</dbReference>
<accession>A0ABV6JQ14</accession>
<gene>
    <name evidence="1" type="ORF">ACFFGY_04025</name>
</gene>
<comment type="caution">
    <text evidence="1">The sequence shown here is derived from an EMBL/GenBank/DDBJ whole genome shotgun (WGS) entry which is preliminary data.</text>
</comment>
<reference evidence="1 2" key="1">
    <citation type="submission" date="2024-09" db="EMBL/GenBank/DDBJ databases">
        <authorList>
            <person name="Sun Q."/>
            <person name="Mori K."/>
        </authorList>
    </citation>
    <scope>NUCLEOTIDE SEQUENCE [LARGE SCALE GENOMIC DNA]</scope>
    <source>
        <strain evidence="1 2">TBRC 5777</strain>
    </source>
</reference>
<dbReference type="RefSeq" id="WP_377043097.1">
    <property type="nucleotide sequence ID" value="NZ_JBHLUN010000002.1"/>
</dbReference>
<proteinExistence type="predicted"/>
<evidence type="ECO:0000313" key="1">
    <source>
        <dbReference type="EMBL" id="MFC0407402.1"/>
    </source>
</evidence>
<organism evidence="1 2">
    <name type="scientific">Roseomonas elaeocarpi</name>
    <dbReference type="NCBI Taxonomy" id="907779"/>
    <lineage>
        <taxon>Bacteria</taxon>
        <taxon>Pseudomonadati</taxon>
        <taxon>Pseudomonadota</taxon>
        <taxon>Alphaproteobacteria</taxon>
        <taxon>Acetobacterales</taxon>
        <taxon>Roseomonadaceae</taxon>
        <taxon>Roseomonas</taxon>
    </lineage>
</organism>
<evidence type="ECO:0000313" key="2">
    <source>
        <dbReference type="Proteomes" id="UP001589865"/>
    </source>
</evidence>
<sequence>MRPRVTVGLPDLLPKAMTQPLEYAAEIGRWNLFAWQTGWVFTLRSAQLWAEPATAATSLNAMAAEKQRAFLDGWAAAGRAAIGGAGVQAVTEAAMRPARRRVIANLRQLRRAPRR</sequence>
<dbReference type="Proteomes" id="UP001589865">
    <property type="component" value="Unassembled WGS sequence"/>
</dbReference>
<evidence type="ECO:0008006" key="3">
    <source>
        <dbReference type="Google" id="ProtNLM"/>
    </source>
</evidence>